<dbReference type="RefSeq" id="WP_123686870.1">
    <property type="nucleotide sequence ID" value="NZ_RKHY01000001.1"/>
</dbReference>
<name>A0A3N2H813_9PSEU</name>
<dbReference type="AlphaFoldDB" id="A0A3N2H813"/>
<keyword evidence="1" id="KW-1133">Transmembrane helix</keyword>
<proteinExistence type="predicted"/>
<protein>
    <submittedName>
        <fullName evidence="2">Uncharacterized protein</fullName>
    </submittedName>
</protein>
<organism evidence="2 3">
    <name type="scientific">Amycolatopsis thermoflava</name>
    <dbReference type="NCBI Taxonomy" id="84480"/>
    <lineage>
        <taxon>Bacteria</taxon>
        <taxon>Bacillati</taxon>
        <taxon>Actinomycetota</taxon>
        <taxon>Actinomycetes</taxon>
        <taxon>Pseudonocardiales</taxon>
        <taxon>Pseudonocardiaceae</taxon>
        <taxon>Amycolatopsis</taxon>
        <taxon>Amycolatopsis methanolica group</taxon>
    </lineage>
</organism>
<keyword evidence="3" id="KW-1185">Reference proteome</keyword>
<dbReference type="EMBL" id="RKHY01000001">
    <property type="protein sequence ID" value="ROS45062.1"/>
    <property type="molecule type" value="Genomic_DNA"/>
</dbReference>
<evidence type="ECO:0000313" key="2">
    <source>
        <dbReference type="EMBL" id="ROS45062.1"/>
    </source>
</evidence>
<feature type="transmembrane region" description="Helical" evidence="1">
    <location>
        <begin position="64"/>
        <end position="86"/>
    </location>
</feature>
<keyword evidence="1" id="KW-0472">Membrane</keyword>
<accession>A0A3N2H813</accession>
<comment type="caution">
    <text evidence="2">The sequence shown here is derived from an EMBL/GenBank/DDBJ whole genome shotgun (WGS) entry which is preliminary data.</text>
</comment>
<dbReference type="Proteomes" id="UP000274843">
    <property type="component" value="Unassembled WGS sequence"/>
</dbReference>
<evidence type="ECO:0000256" key="1">
    <source>
        <dbReference type="SAM" id="Phobius"/>
    </source>
</evidence>
<reference evidence="2 3" key="1">
    <citation type="submission" date="2018-11" db="EMBL/GenBank/DDBJ databases">
        <title>Sequencing the genomes of 1000 actinobacteria strains.</title>
        <authorList>
            <person name="Klenk H.-P."/>
        </authorList>
    </citation>
    <scope>NUCLEOTIDE SEQUENCE [LARGE SCALE GENOMIC DNA]</scope>
    <source>
        <strain evidence="2 3">DSM 44348</strain>
    </source>
</reference>
<keyword evidence="1" id="KW-0812">Transmembrane</keyword>
<dbReference type="GeneID" id="301848749"/>
<sequence length="94" mass="9614">MPDKIIRRLRGAAAALAVTVLFTPVHAGALLMFVFSAGRYDSSGQGGPFRSCTADSTSCEGPNVVAMIICGLVVLAGLTLAALAGIRAARPRTP</sequence>
<evidence type="ECO:0000313" key="3">
    <source>
        <dbReference type="Proteomes" id="UP000274843"/>
    </source>
</evidence>
<gene>
    <name evidence="2" type="ORF">EDD35_7520</name>
</gene>